<protein>
    <recommendedName>
        <fullName evidence="6">NADP-dependent mannitol dehydrogenase</fullName>
    </recommendedName>
</protein>
<dbReference type="InterPro" id="IPR002347">
    <property type="entry name" value="SDR_fam"/>
</dbReference>
<dbReference type="AlphaFoldDB" id="A0A0C3DAG8"/>
<organism evidence="4 5">
    <name type="scientific">Scleroderma citrinum Foug A</name>
    <dbReference type="NCBI Taxonomy" id="1036808"/>
    <lineage>
        <taxon>Eukaryota</taxon>
        <taxon>Fungi</taxon>
        <taxon>Dikarya</taxon>
        <taxon>Basidiomycota</taxon>
        <taxon>Agaricomycotina</taxon>
        <taxon>Agaricomycetes</taxon>
        <taxon>Agaricomycetidae</taxon>
        <taxon>Boletales</taxon>
        <taxon>Sclerodermatineae</taxon>
        <taxon>Sclerodermataceae</taxon>
        <taxon>Scleroderma</taxon>
    </lineage>
</organism>
<dbReference type="GO" id="GO:0016616">
    <property type="term" value="F:oxidoreductase activity, acting on the CH-OH group of donors, NAD or NADP as acceptor"/>
    <property type="evidence" value="ECO:0007669"/>
    <property type="project" value="UniProtKB-ARBA"/>
</dbReference>
<dbReference type="STRING" id="1036808.A0A0C3DAG8"/>
<sequence length="266" mass="29037">MSESQGLPIKLKGCVIITGGTRGVGLCYSHAAAQAGANLALIFRERREDASKAVEEIQKKHKNIKVKAYQCNVADTEMTNKTFREIEEDREMGGVTGVMANAGQSVVKPALDLNAEDFQKVYGTNVLGVFNTARAAAKIFHDNNRNGSIVITGSMSAQIINQAGPNKPLTQVFYNSSKAAVVNLTKGLAAEWAPRVRVNCVSPGYVDTDQTRHMHKDILKHQEQNVPLRRFAEPREIAGQAVFLLSDYASYMTGSDILIDGGQLIW</sequence>
<accession>A0A0C3DAG8</accession>
<dbReference type="PANTHER" id="PTHR43008">
    <property type="entry name" value="BENZIL REDUCTASE"/>
    <property type="match status" value="1"/>
</dbReference>
<evidence type="ECO:0000256" key="1">
    <source>
        <dbReference type="ARBA" id="ARBA00006484"/>
    </source>
</evidence>
<dbReference type="FunCoup" id="A0A0C3DAG8">
    <property type="interactions" value="37"/>
</dbReference>
<keyword evidence="3" id="KW-0560">Oxidoreductase</keyword>
<reference evidence="4 5" key="1">
    <citation type="submission" date="2014-04" db="EMBL/GenBank/DDBJ databases">
        <authorList>
            <consortium name="DOE Joint Genome Institute"/>
            <person name="Kuo A."/>
            <person name="Kohler A."/>
            <person name="Nagy L.G."/>
            <person name="Floudas D."/>
            <person name="Copeland A."/>
            <person name="Barry K.W."/>
            <person name="Cichocki N."/>
            <person name="Veneault-Fourrey C."/>
            <person name="LaButti K."/>
            <person name="Lindquist E.A."/>
            <person name="Lipzen A."/>
            <person name="Lundell T."/>
            <person name="Morin E."/>
            <person name="Murat C."/>
            <person name="Sun H."/>
            <person name="Tunlid A."/>
            <person name="Henrissat B."/>
            <person name="Grigoriev I.V."/>
            <person name="Hibbett D.S."/>
            <person name="Martin F."/>
            <person name="Nordberg H.P."/>
            <person name="Cantor M.N."/>
            <person name="Hua S.X."/>
        </authorList>
    </citation>
    <scope>NUCLEOTIDE SEQUENCE [LARGE SCALE GENOMIC DNA]</scope>
    <source>
        <strain evidence="4 5">Foug A</strain>
    </source>
</reference>
<dbReference type="Pfam" id="PF13561">
    <property type="entry name" value="adh_short_C2"/>
    <property type="match status" value="1"/>
</dbReference>
<dbReference type="InParanoid" id="A0A0C3DAG8"/>
<proteinExistence type="inferred from homology"/>
<dbReference type="SUPFAM" id="SSF51735">
    <property type="entry name" value="NAD(P)-binding Rossmann-fold domains"/>
    <property type="match status" value="1"/>
</dbReference>
<dbReference type="PRINTS" id="PR00081">
    <property type="entry name" value="GDHRDH"/>
</dbReference>
<name>A0A0C3DAG8_9AGAM</name>
<dbReference type="PANTHER" id="PTHR43008:SF6">
    <property type="entry name" value="NADP-DEPENDENT MANNITOL DEHYDROGENASE"/>
    <property type="match status" value="1"/>
</dbReference>
<reference evidence="5" key="2">
    <citation type="submission" date="2015-01" db="EMBL/GenBank/DDBJ databases">
        <title>Evolutionary Origins and Diversification of the Mycorrhizal Mutualists.</title>
        <authorList>
            <consortium name="DOE Joint Genome Institute"/>
            <consortium name="Mycorrhizal Genomics Consortium"/>
            <person name="Kohler A."/>
            <person name="Kuo A."/>
            <person name="Nagy L.G."/>
            <person name="Floudas D."/>
            <person name="Copeland A."/>
            <person name="Barry K.W."/>
            <person name="Cichocki N."/>
            <person name="Veneault-Fourrey C."/>
            <person name="LaButti K."/>
            <person name="Lindquist E.A."/>
            <person name="Lipzen A."/>
            <person name="Lundell T."/>
            <person name="Morin E."/>
            <person name="Murat C."/>
            <person name="Riley R."/>
            <person name="Ohm R."/>
            <person name="Sun H."/>
            <person name="Tunlid A."/>
            <person name="Henrissat B."/>
            <person name="Grigoriev I.V."/>
            <person name="Hibbett D.S."/>
            <person name="Martin F."/>
        </authorList>
    </citation>
    <scope>NUCLEOTIDE SEQUENCE [LARGE SCALE GENOMIC DNA]</scope>
    <source>
        <strain evidence="5">Foug A</strain>
    </source>
</reference>
<dbReference type="InterPro" id="IPR036291">
    <property type="entry name" value="NAD(P)-bd_dom_sf"/>
</dbReference>
<gene>
    <name evidence="4" type="ORF">SCLCIDRAFT_1126284</name>
</gene>
<keyword evidence="2" id="KW-0521">NADP</keyword>
<dbReference type="EMBL" id="KN822097">
    <property type="protein sequence ID" value="KIM57720.1"/>
    <property type="molecule type" value="Genomic_DNA"/>
</dbReference>
<dbReference type="InterPro" id="IPR020904">
    <property type="entry name" value="Sc_DH/Rdtase_CS"/>
</dbReference>
<dbReference type="FunFam" id="3.40.50.720:FF:000084">
    <property type="entry name" value="Short-chain dehydrogenase reductase"/>
    <property type="match status" value="1"/>
</dbReference>
<evidence type="ECO:0000313" key="4">
    <source>
        <dbReference type="EMBL" id="KIM57720.1"/>
    </source>
</evidence>
<dbReference type="Gene3D" id="3.40.50.720">
    <property type="entry name" value="NAD(P)-binding Rossmann-like Domain"/>
    <property type="match status" value="1"/>
</dbReference>
<dbReference type="Proteomes" id="UP000053989">
    <property type="component" value="Unassembled WGS sequence"/>
</dbReference>
<dbReference type="OrthoDB" id="1888931at2759"/>
<dbReference type="HOGENOM" id="CLU_010194_1_1_1"/>
<evidence type="ECO:0000256" key="3">
    <source>
        <dbReference type="ARBA" id="ARBA00023002"/>
    </source>
</evidence>
<keyword evidence="5" id="KW-1185">Reference proteome</keyword>
<dbReference type="GO" id="GO:0050664">
    <property type="term" value="F:oxidoreductase activity, acting on NAD(P)H, oxygen as acceptor"/>
    <property type="evidence" value="ECO:0007669"/>
    <property type="project" value="TreeGrafter"/>
</dbReference>
<evidence type="ECO:0000256" key="2">
    <source>
        <dbReference type="ARBA" id="ARBA00022857"/>
    </source>
</evidence>
<comment type="similarity">
    <text evidence="1">Belongs to the short-chain dehydrogenases/reductases (SDR) family.</text>
</comment>
<evidence type="ECO:0000313" key="5">
    <source>
        <dbReference type="Proteomes" id="UP000053989"/>
    </source>
</evidence>
<dbReference type="PROSITE" id="PS00061">
    <property type="entry name" value="ADH_SHORT"/>
    <property type="match status" value="1"/>
</dbReference>
<evidence type="ECO:0008006" key="6">
    <source>
        <dbReference type="Google" id="ProtNLM"/>
    </source>
</evidence>